<gene>
    <name evidence="1" type="ORF">F5148DRAFT_1235071</name>
</gene>
<accession>A0ACC0TXJ5</accession>
<evidence type="ECO:0000313" key="2">
    <source>
        <dbReference type="Proteomes" id="UP001207468"/>
    </source>
</evidence>
<proteinExistence type="predicted"/>
<dbReference type="Proteomes" id="UP001207468">
    <property type="component" value="Unassembled WGS sequence"/>
</dbReference>
<protein>
    <submittedName>
        <fullName evidence="1">Uncharacterized protein</fullName>
    </submittedName>
</protein>
<evidence type="ECO:0000313" key="1">
    <source>
        <dbReference type="EMBL" id="KAI9452827.1"/>
    </source>
</evidence>
<reference evidence="1" key="1">
    <citation type="submission" date="2021-03" db="EMBL/GenBank/DDBJ databases">
        <title>Evolutionary priming and transition to the ectomycorrhizal habit in an iconic lineage of mushroom-forming fungi: is preadaptation a requirement?</title>
        <authorList>
            <consortium name="DOE Joint Genome Institute"/>
            <person name="Looney B.P."/>
            <person name="Miyauchi S."/>
            <person name="Morin E."/>
            <person name="Drula E."/>
            <person name="Courty P.E."/>
            <person name="Chicoki N."/>
            <person name="Fauchery L."/>
            <person name="Kohler A."/>
            <person name="Kuo A."/>
            <person name="LaButti K."/>
            <person name="Pangilinan J."/>
            <person name="Lipzen A."/>
            <person name="Riley R."/>
            <person name="Andreopoulos W."/>
            <person name="He G."/>
            <person name="Johnson J."/>
            <person name="Barry K.W."/>
            <person name="Grigoriev I.V."/>
            <person name="Nagy L."/>
            <person name="Hibbett D."/>
            <person name="Henrissat B."/>
            <person name="Matheny P.B."/>
            <person name="Labbe J."/>
            <person name="Martin A.F."/>
        </authorList>
    </citation>
    <scope>NUCLEOTIDE SEQUENCE</scope>
    <source>
        <strain evidence="1">BPL698</strain>
    </source>
</reference>
<organism evidence="1 2">
    <name type="scientific">Russula earlei</name>
    <dbReference type="NCBI Taxonomy" id="71964"/>
    <lineage>
        <taxon>Eukaryota</taxon>
        <taxon>Fungi</taxon>
        <taxon>Dikarya</taxon>
        <taxon>Basidiomycota</taxon>
        <taxon>Agaricomycotina</taxon>
        <taxon>Agaricomycetes</taxon>
        <taxon>Russulales</taxon>
        <taxon>Russulaceae</taxon>
        <taxon>Russula</taxon>
    </lineage>
</organism>
<name>A0ACC0TXJ5_9AGAM</name>
<feature type="non-terminal residue" evidence="1">
    <location>
        <position position="1"/>
    </location>
</feature>
<keyword evidence="2" id="KW-1185">Reference proteome</keyword>
<dbReference type="EMBL" id="JAGFNK010000325">
    <property type="protein sequence ID" value="KAI9452827.1"/>
    <property type="molecule type" value="Genomic_DNA"/>
</dbReference>
<comment type="caution">
    <text evidence="1">The sequence shown here is derived from an EMBL/GenBank/DDBJ whole genome shotgun (WGS) entry which is preliminary data.</text>
</comment>
<sequence>LRPLPPSPHQFLRRPHHQPPPQLMEVLTCCVIDKMQLYAFVFDATFRTLQGQGSAISLTPCAWRIHRLSSVCGSDEVVLVNSNAQVWIFSFITQQLRPASLQLPLLPSAMYPSHPRPHPPPPMAKTSSPRPPDDNSITTHALPSVADTTSSPTAPTRDRKAKHARHTADNTLLHFDPSTPTTHHADSSTTTTIMAAATMTAMATATTTTVKLPDAHHHPDCLTSPQCQRLASLHLDSPSRLVFLSSHAYLSYTLSHSFYLYINT</sequence>